<dbReference type="Proteomes" id="UP001234297">
    <property type="component" value="Chromosome 11"/>
</dbReference>
<reference evidence="1 2" key="1">
    <citation type="journal article" date="2022" name="Hortic Res">
        <title>A haplotype resolved chromosomal level avocado genome allows analysis of novel avocado genes.</title>
        <authorList>
            <person name="Nath O."/>
            <person name="Fletcher S.J."/>
            <person name="Hayward A."/>
            <person name="Shaw L.M."/>
            <person name="Masouleh A.K."/>
            <person name="Furtado A."/>
            <person name="Henry R.J."/>
            <person name="Mitter N."/>
        </authorList>
    </citation>
    <scope>NUCLEOTIDE SEQUENCE [LARGE SCALE GENOMIC DNA]</scope>
    <source>
        <strain evidence="2">cv. Hass</strain>
    </source>
</reference>
<name>A0ACC2KUC1_PERAE</name>
<gene>
    <name evidence="1" type="ORF">MRB53_033001</name>
</gene>
<protein>
    <submittedName>
        <fullName evidence="1">Uncharacterized protein</fullName>
    </submittedName>
</protein>
<sequence length="1654" mass="184825">MAGRRKRKRGATDGAKLPVGTNVEVRYFDEGLKGSWHPGVVLECKKSIRLVQYTNIMDNDGSSKLMEQIFVSPDVEVDEAWWEGIIFDREEGSNERLVFFPDQGDRDRINVNKLRVTQDWDEVLGDWRLRGDWLFIKLLEKYEGSLPVSVRQIWYDVRCSEYFRHDDLLWMHGEWDLWDKLVFEAVQENVYAACGGKAVPIAGSVSVEDAQGGNIQLSKTYNISKSKFAFQSSYQSVHQDNQVIQPIHTFPSDLSAGIPVLALDAILEDGGSRTHEYRCYEGMSTRSKVSLSSCFNLGYDVTDSVVKFSGRNATFAMANGDLTNEFHKGTDSHCIEGASTCHQPSLPYDLDSASLELAKNLDLEGFDFHSDDAFLATEMPVVANDAQCDVLSTLALPYHPHNEITISDIRTESMFQDQFLSECIGNSSSGEGAGTVHSIGGEDEDLEAIVQDDGGKIDVICVDQVGEPNFKPAFWEGEPHVASGKEQSQNPPGKDLLPGADRRAIRKHCSCAVPSKKRCGKGNILKVNADLLSLGWDNESGDGKDPLKLKIRYVSPNGNTLFSLPEGIDSKGRKGKVRSRRNEQGCVEDNNNVVCDDQITDSIGNPAHGNSKVHHAPSTGDSWKPLQQTSLLKAKYFPLAPTEYCKYVEQENSKNSDYHHHIAKKAKMHLLFMGWKIDFRHDAKKRSRTRYVSPNNKSFMSLLQACMHMTQNDKKCQRTMKECTGVDKKSACKSDAPSVESIRPKPISVAREHVDAEGNCSPSCSENQVANVTKQVLPVFPLSDRVYVRPDHCPQAAKDYLKLGIEKNKDGSVGLALRKNPKLRTRVKIQLLADGWGIRYELKLKQNKLQKNKVKRESYYTSPGGKVYHSLHQAWKAWDADDIARKQVKDPPISMGSKDIIDSATSTESDGCQQLSPRQFGFGSTWSSSSLWSSGLVSGTLQLKGSRTQRRKRDLCLFSHPSELLHNDRNACSPSHSKIVKNAGQDGLDIVAFGDKKRRHSGDLYPAQKLKRRKDSFPVAARCAKANSGFSRRVLRSSNREPHVVALSSSQPTIRTVLSWLIDNDVVLPRQKVSYRHQKDHYVMAEGKITRQGIRCWCCKKVYSLSGFEAHAGSTNRRPAANIFLEDGRSLLQCQLQIVECSSTFKGLRPETDQRVKGDYSCYESDGICSICHYGGDLVLCDYCPSAFHLKCIGLENLPEGKWSCASCQCGICGESEFNADIKQFTEQSILYCDQCEREFHVGCLTKRGLYELQSRTQGNWFCSKRCSKIFVSLQKLLGKSKPTAVKGLSWTILRSKKVNGLDRYNCDVEIEHHSKLCVAASVLHECFVPLIEPRTKSDLVTDIVFNKGSELKRLNFRGFYTMILERGDELISVATIRIHGNEVAEIPLVGTCVQYRRQGMCRLLLNELEKMLSNLSVERLLLPAAPQLLETWINSFGFAKMTGSDRKQLFEFTFLEFQDTTMCQKLLMPVTTNAMESRGTKVRDTLRRSNERSVSEKSITIPETLHVEVAVPALPPVGVQGYNLHGKGGMGRETSAHSSWNGDHGPCPSVQETKQIDQRETTNPLSADVGAGEDSITLALTQMICPVVAEKMMDPECKFRGLFYRRKKDAGKSGLDRTLNSTIDRIFGNKVLKCYMRRSTSASQTSSSGSLVA</sequence>
<dbReference type="EMBL" id="CM056819">
    <property type="protein sequence ID" value="KAJ8624471.1"/>
    <property type="molecule type" value="Genomic_DNA"/>
</dbReference>
<evidence type="ECO:0000313" key="1">
    <source>
        <dbReference type="EMBL" id="KAJ8624471.1"/>
    </source>
</evidence>
<evidence type="ECO:0000313" key="2">
    <source>
        <dbReference type="Proteomes" id="UP001234297"/>
    </source>
</evidence>
<keyword evidence="2" id="KW-1185">Reference proteome</keyword>
<proteinExistence type="predicted"/>
<comment type="caution">
    <text evidence="1">The sequence shown here is derived from an EMBL/GenBank/DDBJ whole genome shotgun (WGS) entry which is preliminary data.</text>
</comment>
<accession>A0ACC2KUC1</accession>
<organism evidence="1 2">
    <name type="scientific">Persea americana</name>
    <name type="common">Avocado</name>
    <dbReference type="NCBI Taxonomy" id="3435"/>
    <lineage>
        <taxon>Eukaryota</taxon>
        <taxon>Viridiplantae</taxon>
        <taxon>Streptophyta</taxon>
        <taxon>Embryophyta</taxon>
        <taxon>Tracheophyta</taxon>
        <taxon>Spermatophyta</taxon>
        <taxon>Magnoliopsida</taxon>
        <taxon>Magnoliidae</taxon>
        <taxon>Laurales</taxon>
        <taxon>Lauraceae</taxon>
        <taxon>Persea</taxon>
    </lineage>
</organism>